<evidence type="ECO:0000313" key="7">
    <source>
        <dbReference type="EMBL" id="KAG8467755.1"/>
    </source>
</evidence>
<keyword evidence="3" id="KW-0809">Transit peptide</keyword>
<dbReference type="AlphaFoldDB" id="A0A8J5XYE4"/>
<evidence type="ECO:0000256" key="3">
    <source>
        <dbReference type="ARBA" id="ARBA00022946"/>
    </source>
</evidence>
<name>A0A8J5XYE4_DIALT</name>
<evidence type="ECO:0000256" key="1">
    <source>
        <dbReference type="ARBA" id="ARBA00004173"/>
    </source>
</evidence>
<dbReference type="OrthoDB" id="408933at2759"/>
<evidence type="ECO:0000256" key="4">
    <source>
        <dbReference type="ARBA" id="ARBA00022980"/>
    </source>
</evidence>
<evidence type="ECO:0000313" key="8">
    <source>
        <dbReference type="Proteomes" id="UP000751190"/>
    </source>
</evidence>
<keyword evidence="8" id="KW-1185">Reference proteome</keyword>
<comment type="subcellular location">
    <subcellularLocation>
        <location evidence="1">Mitochondrion</location>
    </subcellularLocation>
</comment>
<evidence type="ECO:0008006" key="9">
    <source>
        <dbReference type="Google" id="ProtNLM"/>
    </source>
</evidence>
<gene>
    <name evidence="7" type="ORF">KFE25_006807</name>
</gene>
<keyword evidence="5" id="KW-0496">Mitochondrion</keyword>
<dbReference type="PANTHER" id="PTHR21338:SF0">
    <property type="entry name" value="LARGE RIBOSOMAL SUBUNIT PROTEIN ML41"/>
    <property type="match status" value="1"/>
</dbReference>
<dbReference type="GO" id="GO:0006412">
    <property type="term" value="P:translation"/>
    <property type="evidence" value="ECO:0007669"/>
    <property type="project" value="TreeGrafter"/>
</dbReference>
<dbReference type="GO" id="GO:0003735">
    <property type="term" value="F:structural constituent of ribosome"/>
    <property type="evidence" value="ECO:0007669"/>
    <property type="project" value="InterPro"/>
</dbReference>
<evidence type="ECO:0000256" key="6">
    <source>
        <dbReference type="ARBA" id="ARBA00023274"/>
    </source>
</evidence>
<keyword evidence="4" id="KW-0689">Ribosomal protein</keyword>
<dbReference type="InterPro" id="IPR019189">
    <property type="entry name" value="Ribosomal_mL41"/>
</dbReference>
<reference evidence="7" key="1">
    <citation type="submission" date="2021-05" db="EMBL/GenBank/DDBJ databases">
        <title>The genome of the haptophyte Pavlova lutheri (Diacronema luteri, Pavlovales) - a model for lipid biosynthesis in eukaryotic algae.</title>
        <authorList>
            <person name="Hulatt C.J."/>
            <person name="Posewitz M.C."/>
        </authorList>
    </citation>
    <scope>NUCLEOTIDE SEQUENCE</scope>
    <source>
        <strain evidence="7">NIVA-4/92</strain>
    </source>
</reference>
<evidence type="ECO:0000256" key="5">
    <source>
        <dbReference type="ARBA" id="ARBA00023128"/>
    </source>
</evidence>
<protein>
    <recommendedName>
        <fullName evidence="9">Mitochondrial ribosomal protein L27</fullName>
    </recommendedName>
</protein>
<dbReference type="Pfam" id="PF09809">
    <property type="entry name" value="MRP-L27"/>
    <property type="match status" value="1"/>
</dbReference>
<dbReference type="Proteomes" id="UP000751190">
    <property type="component" value="Unassembled WGS sequence"/>
</dbReference>
<dbReference type="GO" id="GO:0005762">
    <property type="term" value="C:mitochondrial large ribosomal subunit"/>
    <property type="evidence" value="ECO:0007669"/>
    <property type="project" value="InterPro"/>
</dbReference>
<proteinExistence type="inferred from homology"/>
<organism evidence="7 8">
    <name type="scientific">Diacronema lutheri</name>
    <name type="common">Unicellular marine alga</name>
    <name type="synonym">Monochrysis lutheri</name>
    <dbReference type="NCBI Taxonomy" id="2081491"/>
    <lineage>
        <taxon>Eukaryota</taxon>
        <taxon>Haptista</taxon>
        <taxon>Haptophyta</taxon>
        <taxon>Pavlovophyceae</taxon>
        <taxon>Pavlovales</taxon>
        <taxon>Pavlovaceae</taxon>
        <taxon>Diacronema</taxon>
    </lineage>
</organism>
<accession>A0A8J5XYE4</accession>
<dbReference type="EMBL" id="JAGTXO010000005">
    <property type="protein sequence ID" value="KAG8467755.1"/>
    <property type="molecule type" value="Genomic_DNA"/>
</dbReference>
<evidence type="ECO:0000256" key="2">
    <source>
        <dbReference type="ARBA" id="ARBA00010152"/>
    </source>
</evidence>
<dbReference type="PANTHER" id="PTHR21338">
    <property type="entry name" value="MITOCHONDRIAL RIBOSOMAL PROTEIN L41"/>
    <property type="match status" value="1"/>
</dbReference>
<keyword evidence="6" id="KW-0687">Ribonucleoprotein</keyword>
<comment type="similarity">
    <text evidence="2">Belongs to the mitochondrion-specific ribosomal protein mL41 family.</text>
</comment>
<comment type="caution">
    <text evidence="7">The sequence shown here is derived from an EMBL/GenBank/DDBJ whole genome shotgun (WGS) entry which is preliminary data.</text>
</comment>
<sequence length="87" mass="9474">MARIAAGVLPASPLASRGYRTGRFTQKMGRRHTKGRGAKSFGFLTSKGAFVLTKAPEYHVPDMSACKLKPYVSYDTQTRLATDPKAP</sequence>